<name>A0A7H9E822_9LACO</name>
<dbReference type="RefSeq" id="WP_180862043.1">
    <property type="nucleotide sequence ID" value="NZ_CP047415.1"/>
</dbReference>
<proteinExistence type="predicted"/>
<sequence length="123" mass="13666">MLDHMLFNRLKWWNINDSDVTVKASNKRWISLPDSGKITSMSAVVGNGGTYSQGEWFDGYGLSSPLEFPCSVKIVDPDNSKMGFFDGRPVGAYRVTESDGSIITLLLFVDQLQNPVWGGVKPY</sequence>
<evidence type="ECO:0000313" key="2">
    <source>
        <dbReference type="Proteomes" id="UP000510660"/>
    </source>
</evidence>
<protein>
    <submittedName>
        <fullName evidence="1">Uncharacterized protein</fullName>
    </submittedName>
</protein>
<dbReference type="Proteomes" id="UP000510660">
    <property type="component" value="Chromosome"/>
</dbReference>
<dbReference type="EMBL" id="CP047415">
    <property type="protein sequence ID" value="QLL73798.1"/>
    <property type="molecule type" value="Genomic_DNA"/>
</dbReference>
<dbReference type="AlphaFoldDB" id="A0A7H9E822"/>
<gene>
    <name evidence="1" type="ORF">GTO85_05150</name>
</gene>
<evidence type="ECO:0000313" key="1">
    <source>
        <dbReference type="EMBL" id="QLL73798.1"/>
    </source>
</evidence>
<organism evidence="1 2">
    <name type="scientific">Lactobacillus crispatus</name>
    <dbReference type="NCBI Taxonomy" id="47770"/>
    <lineage>
        <taxon>Bacteria</taxon>
        <taxon>Bacillati</taxon>
        <taxon>Bacillota</taxon>
        <taxon>Bacilli</taxon>
        <taxon>Lactobacillales</taxon>
        <taxon>Lactobacillaceae</taxon>
        <taxon>Lactobacillus</taxon>
    </lineage>
</organism>
<reference evidence="1 2" key="1">
    <citation type="submission" date="2020-01" db="EMBL/GenBank/DDBJ databases">
        <title>Complete and circular genome sequences of six lactobacillus isolates from horses.</title>
        <authorList>
            <person name="Hassan H.M."/>
        </authorList>
    </citation>
    <scope>NUCLEOTIDE SEQUENCE [LARGE SCALE GENOMIC DNA]</scope>
    <source>
        <strain evidence="1 2">1D</strain>
    </source>
</reference>
<accession>A0A7H9E822</accession>